<protein>
    <submittedName>
        <fullName evidence="3">PEP-CTERM protein-sorting domain-containing protein</fullName>
    </submittedName>
</protein>
<sequence length="200" mass="20163">MKKLLLASTAAFVMATSANAATFVGSRTVAGGTADLSITTDGTVGTLGSANILDWTITVTDSFGSFTLFGPLSGGNSGLLLTGSGLSATATDLLYDFGSNGLALFQSPGTGSGGPFYCVQSSSNCFDSGGFLGPAEALSSIACCDAGDQERMAIRGSVVLASVRNAVPEPGTWAMMIAGFGLVGGAMRRRRKVNVKVSYA</sequence>
<evidence type="ECO:0000256" key="1">
    <source>
        <dbReference type="SAM" id="SignalP"/>
    </source>
</evidence>
<feature type="signal peptide" evidence="1">
    <location>
        <begin position="1"/>
        <end position="20"/>
    </location>
</feature>
<gene>
    <name evidence="3" type="ORF">SAMN02745824_0226</name>
</gene>
<dbReference type="OrthoDB" id="7571274at2"/>
<evidence type="ECO:0000313" key="4">
    <source>
        <dbReference type="Proteomes" id="UP000185192"/>
    </source>
</evidence>
<reference evidence="4" key="1">
    <citation type="submission" date="2016-11" db="EMBL/GenBank/DDBJ databases">
        <authorList>
            <person name="Varghese N."/>
            <person name="Submissions S."/>
        </authorList>
    </citation>
    <scope>NUCLEOTIDE SEQUENCE [LARGE SCALE GENOMIC DNA]</scope>
    <source>
        <strain evidence="4">DSM 22363</strain>
    </source>
</reference>
<evidence type="ECO:0000259" key="2">
    <source>
        <dbReference type="Pfam" id="PF07589"/>
    </source>
</evidence>
<accession>A0A1N6CMU8</accession>
<proteinExistence type="predicted"/>
<dbReference type="EMBL" id="FSQW01000001">
    <property type="protein sequence ID" value="SIN59694.1"/>
    <property type="molecule type" value="Genomic_DNA"/>
</dbReference>
<dbReference type="NCBIfam" id="TIGR02595">
    <property type="entry name" value="PEP_CTERM"/>
    <property type="match status" value="1"/>
</dbReference>
<feature type="domain" description="Ice-binding protein C-terminal" evidence="2">
    <location>
        <begin position="166"/>
        <end position="191"/>
    </location>
</feature>
<name>A0A1N6CMU8_9SPHN</name>
<dbReference type="RefSeq" id="WP_084192415.1">
    <property type="nucleotide sequence ID" value="NZ_FSQW01000001.1"/>
</dbReference>
<organism evidence="3 4">
    <name type="scientific">Parasphingorhabdus marina DSM 22363</name>
    <dbReference type="NCBI Taxonomy" id="1123272"/>
    <lineage>
        <taxon>Bacteria</taxon>
        <taxon>Pseudomonadati</taxon>
        <taxon>Pseudomonadota</taxon>
        <taxon>Alphaproteobacteria</taxon>
        <taxon>Sphingomonadales</taxon>
        <taxon>Sphingomonadaceae</taxon>
        <taxon>Parasphingorhabdus</taxon>
    </lineage>
</organism>
<keyword evidence="4" id="KW-1185">Reference proteome</keyword>
<dbReference type="InterPro" id="IPR013424">
    <property type="entry name" value="Ice-binding_C"/>
</dbReference>
<evidence type="ECO:0000313" key="3">
    <source>
        <dbReference type="EMBL" id="SIN59694.1"/>
    </source>
</evidence>
<keyword evidence="1" id="KW-0732">Signal</keyword>
<dbReference type="AlphaFoldDB" id="A0A1N6CMU8"/>
<dbReference type="NCBIfam" id="NF035944">
    <property type="entry name" value="PEPxxWA-CTERM"/>
    <property type="match status" value="1"/>
</dbReference>
<feature type="chain" id="PRO_5013291866" evidence="1">
    <location>
        <begin position="21"/>
        <end position="200"/>
    </location>
</feature>
<dbReference type="Pfam" id="PF07589">
    <property type="entry name" value="PEP-CTERM"/>
    <property type="match status" value="1"/>
</dbReference>
<dbReference type="Proteomes" id="UP000185192">
    <property type="component" value="Unassembled WGS sequence"/>
</dbReference>